<dbReference type="STRING" id="350688.Clos_0135"/>
<sequence>MWIRAELKSRAKEVLKKSYWKAFLVSMIIVAASGDMDSFKIKKQWNITEPRNVLLEQKSDYIGSSFLEGVTDTAPWVWGLLIGIIASFLMLWLFKIIIGYAFEVSGKRYFLKSAQDHFDLNNLTYAFNRSRIVDIVKTMAYRGLLVFLWSLLFLIPGIVKSYAYQMVPYILADNPNIGYQRAVELSKNMTEGEKWNIFVLDLSFIGWNILGSLLFGIGRLFVNPYVDSTQAELYLVLRENALERGLCTREELMMDEFTK</sequence>
<accession>A8MFR3</accession>
<dbReference type="Proteomes" id="UP000000269">
    <property type="component" value="Chromosome"/>
</dbReference>
<dbReference type="OrthoDB" id="9784844at2"/>
<dbReference type="AlphaFoldDB" id="A8MFR3"/>
<dbReference type="EMBL" id="CP000853">
    <property type="protein sequence ID" value="ABW17702.1"/>
    <property type="molecule type" value="Genomic_DNA"/>
</dbReference>
<feature type="transmembrane region" description="Helical" evidence="1">
    <location>
        <begin position="20"/>
        <end position="36"/>
    </location>
</feature>
<dbReference type="eggNOG" id="COG5523">
    <property type="taxonomic scope" value="Bacteria"/>
</dbReference>
<reference evidence="3" key="1">
    <citation type="submission" date="2007-10" db="EMBL/GenBank/DDBJ databases">
        <title>Complete genome of Alkaliphilus oremlandii OhILAs.</title>
        <authorList>
            <person name="Copeland A."/>
            <person name="Lucas S."/>
            <person name="Lapidus A."/>
            <person name="Barry K."/>
            <person name="Detter J.C."/>
            <person name="Glavina del Rio T."/>
            <person name="Hammon N."/>
            <person name="Israni S."/>
            <person name="Dalin E."/>
            <person name="Tice H."/>
            <person name="Pitluck S."/>
            <person name="Chain P."/>
            <person name="Malfatti S."/>
            <person name="Shin M."/>
            <person name="Vergez L."/>
            <person name="Schmutz J."/>
            <person name="Larimer F."/>
            <person name="Land M."/>
            <person name="Hauser L."/>
            <person name="Kyrpides N."/>
            <person name="Mikhailova N."/>
            <person name="Stolz J.F."/>
            <person name="Dawson A."/>
            <person name="Fisher E."/>
            <person name="Crable B."/>
            <person name="Perera E."/>
            <person name="Lisak J."/>
            <person name="Ranganathan M."/>
            <person name="Basu P."/>
            <person name="Richardson P."/>
        </authorList>
    </citation>
    <scope>NUCLEOTIDE SEQUENCE [LARGE SCALE GENOMIC DNA]</scope>
    <source>
        <strain evidence="3">OhILAs</strain>
    </source>
</reference>
<gene>
    <name evidence="2" type="ordered locus">Clos_0135</name>
</gene>
<dbReference type="PANTHER" id="PTHR40076">
    <property type="entry name" value="MEMBRANE PROTEIN-RELATED"/>
    <property type="match status" value="1"/>
</dbReference>
<organism evidence="2 3">
    <name type="scientific">Alkaliphilus oremlandii (strain OhILAs)</name>
    <name type="common">Clostridium oremlandii (strain OhILAs)</name>
    <dbReference type="NCBI Taxonomy" id="350688"/>
    <lineage>
        <taxon>Bacteria</taxon>
        <taxon>Bacillati</taxon>
        <taxon>Bacillota</taxon>
        <taxon>Clostridia</taxon>
        <taxon>Peptostreptococcales</taxon>
        <taxon>Natronincolaceae</taxon>
        <taxon>Alkaliphilus</taxon>
    </lineage>
</organism>
<dbReference type="Pfam" id="PF06161">
    <property type="entry name" value="DUF975"/>
    <property type="match status" value="1"/>
</dbReference>
<keyword evidence="1" id="KW-1133">Transmembrane helix</keyword>
<evidence type="ECO:0000313" key="2">
    <source>
        <dbReference type="EMBL" id="ABW17702.1"/>
    </source>
</evidence>
<protein>
    <recommendedName>
        <fullName evidence="4">Integral membrane protein</fullName>
    </recommendedName>
</protein>
<evidence type="ECO:0000313" key="3">
    <source>
        <dbReference type="Proteomes" id="UP000000269"/>
    </source>
</evidence>
<dbReference type="PANTHER" id="PTHR40076:SF1">
    <property type="entry name" value="MEMBRANE PROTEIN"/>
    <property type="match status" value="1"/>
</dbReference>
<keyword evidence="1" id="KW-0472">Membrane</keyword>
<keyword evidence="3" id="KW-1185">Reference proteome</keyword>
<name>A8MFR3_ALKOO</name>
<dbReference type="KEGG" id="aoe:Clos_0135"/>
<dbReference type="RefSeq" id="WP_012158017.1">
    <property type="nucleotide sequence ID" value="NC_009922.1"/>
</dbReference>
<feature type="transmembrane region" description="Helical" evidence="1">
    <location>
        <begin position="139"/>
        <end position="159"/>
    </location>
</feature>
<feature type="transmembrane region" description="Helical" evidence="1">
    <location>
        <begin position="195"/>
        <end position="215"/>
    </location>
</feature>
<dbReference type="InterPro" id="IPR010380">
    <property type="entry name" value="DUF975"/>
</dbReference>
<proteinExistence type="predicted"/>
<evidence type="ECO:0000256" key="1">
    <source>
        <dbReference type="SAM" id="Phobius"/>
    </source>
</evidence>
<feature type="transmembrane region" description="Helical" evidence="1">
    <location>
        <begin position="76"/>
        <end position="102"/>
    </location>
</feature>
<dbReference type="HOGENOM" id="CLU_045673_0_0_9"/>
<evidence type="ECO:0008006" key="4">
    <source>
        <dbReference type="Google" id="ProtNLM"/>
    </source>
</evidence>
<keyword evidence="1" id="KW-0812">Transmembrane</keyword>